<evidence type="ECO:0000313" key="3">
    <source>
        <dbReference type="Proteomes" id="UP000596661"/>
    </source>
</evidence>
<dbReference type="Proteomes" id="UP000596661">
    <property type="component" value="Chromosome 4"/>
</dbReference>
<accession>A0A803PBY0</accession>
<protein>
    <submittedName>
        <fullName evidence="2">Uncharacterized protein</fullName>
    </submittedName>
</protein>
<feature type="region of interest" description="Disordered" evidence="1">
    <location>
        <begin position="1"/>
        <end position="58"/>
    </location>
</feature>
<dbReference type="AlphaFoldDB" id="A0A803PBY0"/>
<name>A0A803PBY0_CANSA</name>
<feature type="compositionally biased region" description="Polar residues" evidence="1">
    <location>
        <begin position="25"/>
        <end position="34"/>
    </location>
</feature>
<reference evidence="2" key="1">
    <citation type="submission" date="2018-11" db="EMBL/GenBank/DDBJ databases">
        <authorList>
            <person name="Grassa J C."/>
        </authorList>
    </citation>
    <scope>NUCLEOTIDE SEQUENCE [LARGE SCALE GENOMIC DNA]</scope>
</reference>
<evidence type="ECO:0000313" key="2">
    <source>
        <dbReference type="EnsemblPlants" id="cds.evm.model.04.1151"/>
    </source>
</evidence>
<reference evidence="2" key="2">
    <citation type="submission" date="2021-03" db="UniProtKB">
        <authorList>
            <consortium name="EnsemblPlants"/>
        </authorList>
    </citation>
    <scope>IDENTIFICATION</scope>
</reference>
<feature type="compositionally biased region" description="Basic and acidic residues" evidence="1">
    <location>
        <begin position="10"/>
        <end position="21"/>
    </location>
</feature>
<keyword evidence="3" id="KW-1185">Reference proteome</keyword>
<proteinExistence type="predicted"/>
<dbReference type="EnsemblPlants" id="evm.model.04.1151">
    <property type="protein sequence ID" value="cds.evm.model.04.1151"/>
    <property type="gene ID" value="evm.TU.04.1151"/>
</dbReference>
<dbReference type="EMBL" id="UZAU01000372">
    <property type="status" value="NOT_ANNOTATED_CDS"/>
    <property type="molecule type" value="Genomic_DNA"/>
</dbReference>
<feature type="compositionally biased region" description="Basic and acidic residues" evidence="1">
    <location>
        <begin position="36"/>
        <end position="53"/>
    </location>
</feature>
<sequence length="132" mass="15634">MENTQCDEPIVEKETTRRPGKEPQGAQTQTNQGRGPTERNSERSDPEEEIPKRREVRRVHRGMKSWNRLWLWPEQPRTIHHLYKRNNLRNDREGGPVVREPEGHKDLTLENRNQTIPLTPGTTARKNKRHSY</sequence>
<dbReference type="Gramene" id="evm.model.04.1151">
    <property type="protein sequence ID" value="cds.evm.model.04.1151"/>
    <property type="gene ID" value="evm.TU.04.1151"/>
</dbReference>
<evidence type="ECO:0000256" key="1">
    <source>
        <dbReference type="SAM" id="MobiDB-lite"/>
    </source>
</evidence>
<organism evidence="2 3">
    <name type="scientific">Cannabis sativa</name>
    <name type="common">Hemp</name>
    <name type="synonym">Marijuana</name>
    <dbReference type="NCBI Taxonomy" id="3483"/>
    <lineage>
        <taxon>Eukaryota</taxon>
        <taxon>Viridiplantae</taxon>
        <taxon>Streptophyta</taxon>
        <taxon>Embryophyta</taxon>
        <taxon>Tracheophyta</taxon>
        <taxon>Spermatophyta</taxon>
        <taxon>Magnoliopsida</taxon>
        <taxon>eudicotyledons</taxon>
        <taxon>Gunneridae</taxon>
        <taxon>Pentapetalae</taxon>
        <taxon>rosids</taxon>
        <taxon>fabids</taxon>
        <taxon>Rosales</taxon>
        <taxon>Cannabaceae</taxon>
        <taxon>Cannabis</taxon>
    </lineage>
</organism>